<gene>
    <name evidence="2 3 4" type="primary">LOC101848585</name>
</gene>
<dbReference type="Proteomes" id="UP000694888">
    <property type="component" value="Unplaced"/>
</dbReference>
<dbReference type="PANTHER" id="PTHR13192">
    <property type="entry name" value="MY011 PROTEIN"/>
    <property type="match status" value="1"/>
</dbReference>
<name>A0ABM0JNE2_APLCA</name>
<keyword evidence="1" id="KW-1185">Reference proteome</keyword>
<dbReference type="GeneID" id="101848585"/>
<dbReference type="PANTHER" id="PTHR13192:SF3">
    <property type="entry name" value="COBALAMIN TRAFFICKING PROTEIN CBLD"/>
    <property type="match status" value="1"/>
</dbReference>
<sequence>MATKLIHCRRVVTYLPNLRAAVIQSKAFSSASDQFEPTPPEAAEDSPRVQTVWPDHMLGPLGPQDKRFPLPGCIGPCVNTRRLAQDLNAKPVLVSPGFDINAVLPPLPEHRHFDIAEQFLTSVDEIVVEFVESDMSRPSATDKMEYRAHACPDILRKEFKELFPDRNIQEGDLTIVNISLKTENDMTLWSSEVEEEREALLETFIQGAVEICQAFEDSGFWADFIEPTSGKPFKGPHTNFTLFETDERYRRMGFDILDLGCCKVITHPVWGTNAYIGTLFSNAPLNHPLVTCLKPDQ</sequence>
<proteinExistence type="predicted"/>
<evidence type="ECO:0000313" key="1">
    <source>
        <dbReference type="Proteomes" id="UP000694888"/>
    </source>
</evidence>
<evidence type="ECO:0000313" key="4">
    <source>
        <dbReference type="RefSeq" id="XP_035825497.1"/>
    </source>
</evidence>
<reference evidence="2 3" key="1">
    <citation type="submission" date="2025-05" db="UniProtKB">
        <authorList>
            <consortium name="RefSeq"/>
        </authorList>
    </citation>
    <scope>IDENTIFICATION</scope>
</reference>
<protein>
    <submittedName>
        <fullName evidence="2 3">Cobalamin trafficking protein CblD</fullName>
    </submittedName>
</protein>
<organism evidence="1 3">
    <name type="scientific">Aplysia californica</name>
    <name type="common">California sea hare</name>
    <dbReference type="NCBI Taxonomy" id="6500"/>
    <lineage>
        <taxon>Eukaryota</taxon>
        <taxon>Metazoa</taxon>
        <taxon>Spiralia</taxon>
        <taxon>Lophotrochozoa</taxon>
        <taxon>Mollusca</taxon>
        <taxon>Gastropoda</taxon>
        <taxon>Heterobranchia</taxon>
        <taxon>Euthyneura</taxon>
        <taxon>Tectipleura</taxon>
        <taxon>Aplysiida</taxon>
        <taxon>Aplysioidea</taxon>
        <taxon>Aplysiidae</taxon>
        <taxon>Aplysia</taxon>
    </lineage>
</organism>
<evidence type="ECO:0000313" key="3">
    <source>
        <dbReference type="RefSeq" id="XP_005097768.1"/>
    </source>
</evidence>
<dbReference type="RefSeq" id="XP_035825497.1">
    <property type="nucleotide sequence ID" value="XM_035969604.1"/>
</dbReference>
<dbReference type="RefSeq" id="XP_005097768.1">
    <property type="nucleotide sequence ID" value="XM_005097711.3"/>
</dbReference>
<dbReference type="Pfam" id="PF10229">
    <property type="entry name" value="MMADHC"/>
    <property type="match status" value="1"/>
</dbReference>
<dbReference type="RefSeq" id="XP_005097766.1">
    <property type="nucleotide sequence ID" value="XM_005097709.3"/>
</dbReference>
<evidence type="ECO:0000313" key="2">
    <source>
        <dbReference type="RefSeq" id="XP_005097766.1"/>
    </source>
</evidence>
<dbReference type="InterPro" id="IPR019362">
    <property type="entry name" value="MMADHC"/>
</dbReference>
<accession>A0ABM0JNE2</accession>